<dbReference type="Pfam" id="PF00280">
    <property type="entry name" value="potato_inhibit"/>
    <property type="match status" value="1"/>
</dbReference>
<dbReference type="PANTHER" id="PTHR33091">
    <property type="entry name" value="PROTEIN, PUTATIVE, EXPRESSED-RELATED"/>
    <property type="match status" value="1"/>
</dbReference>
<reference evidence="4" key="1">
    <citation type="journal article" date="2016" name="Nat. Genet.">
        <title>A high-quality carrot genome assembly provides new insights into carotenoid accumulation and asterid genome evolution.</title>
        <authorList>
            <person name="Iorizzo M."/>
            <person name="Ellison S."/>
            <person name="Senalik D."/>
            <person name="Zeng P."/>
            <person name="Satapoomin P."/>
            <person name="Huang J."/>
            <person name="Bowman M."/>
            <person name="Iovene M."/>
            <person name="Sanseverino W."/>
            <person name="Cavagnaro P."/>
            <person name="Yildiz M."/>
            <person name="Macko-Podgorni A."/>
            <person name="Moranska E."/>
            <person name="Grzebelus E."/>
            <person name="Grzebelus D."/>
            <person name="Ashrafi H."/>
            <person name="Zheng Z."/>
            <person name="Cheng S."/>
            <person name="Spooner D."/>
            <person name="Van Deynze A."/>
            <person name="Simon P."/>
        </authorList>
    </citation>
    <scope>NUCLEOTIDE SEQUENCE</scope>
    <source>
        <tissue evidence="4">Leaf</tissue>
    </source>
</reference>
<evidence type="ECO:0000256" key="1">
    <source>
        <dbReference type="ARBA" id="ARBA00008210"/>
    </source>
</evidence>
<dbReference type="Proteomes" id="UP000077755">
    <property type="component" value="Chromosome 3"/>
</dbReference>
<dbReference type="SUPFAM" id="SSF54654">
    <property type="entry name" value="CI-2 family of serine protease inhibitors"/>
    <property type="match status" value="1"/>
</dbReference>
<protein>
    <submittedName>
        <fullName evidence="4">Uncharacterized protein</fullName>
    </submittedName>
</protein>
<comment type="similarity">
    <text evidence="1">Belongs to the protease inhibitor I13 (potato type I serine protease inhibitor) family.</text>
</comment>
<dbReference type="PROSITE" id="PS00285">
    <property type="entry name" value="POTATO_INHIBITOR"/>
    <property type="match status" value="1"/>
</dbReference>
<dbReference type="GO" id="GO:0009611">
    <property type="term" value="P:response to wounding"/>
    <property type="evidence" value="ECO:0007669"/>
    <property type="project" value="InterPro"/>
</dbReference>
<evidence type="ECO:0000313" key="5">
    <source>
        <dbReference type="Proteomes" id="UP000077755"/>
    </source>
</evidence>
<gene>
    <name evidence="4" type="ORF">DCAR_0313565</name>
</gene>
<dbReference type="GO" id="GO:0004867">
    <property type="term" value="F:serine-type endopeptidase inhibitor activity"/>
    <property type="evidence" value="ECO:0007669"/>
    <property type="project" value="UniProtKB-KW"/>
</dbReference>
<keyword evidence="2" id="KW-0646">Protease inhibitor</keyword>
<dbReference type="InterPro" id="IPR000864">
    <property type="entry name" value="Prot_inh_pot1"/>
</dbReference>
<accession>A0AAF0WR76</accession>
<sequence length="65" mass="7297">MESLFRCRGSGKSSWPELVGEKGHIAAVKVEQENPNVNAIVMCQGSPMTKDFRCDRVRVVVNNQY</sequence>
<keyword evidence="5" id="KW-1185">Reference proteome</keyword>
<dbReference type="EMBL" id="CP093345">
    <property type="protein sequence ID" value="WOG94272.1"/>
    <property type="molecule type" value="Genomic_DNA"/>
</dbReference>
<dbReference type="PANTHER" id="PTHR33091:SF83">
    <property type="entry name" value="SERINE PROTEASE INHIBITOR, POTATO INHIBITOR I-TYPE FAMILY PROTEIN-RELATED"/>
    <property type="match status" value="1"/>
</dbReference>
<dbReference type="InterPro" id="IPR036354">
    <property type="entry name" value="Prot_inh_pot1_sf"/>
</dbReference>
<keyword evidence="3" id="KW-0722">Serine protease inhibitor</keyword>
<dbReference type="AlphaFoldDB" id="A0AAF0WR76"/>
<evidence type="ECO:0000256" key="3">
    <source>
        <dbReference type="ARBA" id="ARBA00022900"/>
    </source>
</evidence>
<proteinExistence type="inferred from homology"/>
<dbReference type="Gene3D" id="3.30.10.10">
    <property type="entry name" value="Trypsin Inhibitor V, subunit A"/>
    <property type="match status" value="1"/>
</dbReference>
<evidence type="ECO:0000256" key="2">
    <source>
        <dbReference type="ARBA" id="ARBA00022690"/>
    </source>
</evidence>
<organism evidence="4 5">
    <name type="scientific">Daucus carota subsp. sativus</name>
    <name type="common">Carrot</name>
    <dbReference type="NCBI Taxonomy" id="79200"/>
    <lineage>
        <taxon>Eukaryota</taxon>
        <taxon>Viridiplantae</taxon>
        <taxon>Streptophyta</taxon>
        <taxon>Embryophyta</taxon>
        <taxon>Tracheophyta</taxon>
        <taxon>Spermatophyta</taxon>
        <taxon>Magnoliopsida</taxon>
        <taxon>eudicotyledons</taxon>
        <taxon>Gunneridae</taxon>
        <taxon>Pentapetalae</taxon>
        <taxon>asterids</taxon>
        <taxon>campanulids</taxon>
        <taxon>Apiales</taxon>
        <taxon>Apiaceae</taxon>
        <taxon>Apioideae</taxon>
        <taxon>Scandiceae</taxon>
        <taxon>Daucinae</taxon>
        <taxon>Daucus</taxon>
        <taxon>Daucus sect. Daucus</taxon>
    </lineage>
</organism>
<dbReference type="KEGG" id="dcr:108212756"/>
<evidence type="ECO:0000313" key="4">
    <source>
        <dbReference type="EMBL" id="WOG94272.1"/>
    </source>
</evidence>
<reference evidence="4" key="2">
    <citation type="submission" date="2022-03" db="EMBL/GenBank/DDBJ databases">
        <title>Draft title - Genomic analysis of global carrot germplasm unveils the trajectory of domestication and the origin of high carotenoid orange carrot.</title>
        <authorList>
            <person name="Iorizzo M."/>
            <person name="Ellison S."/>
            <person name="Senalik D."/>
            <person name="Macko-Podgorni A."/>
            <person name="Grzebelus D."/>
            <person name="Bostan H."/>
            <person name="Rolling W."/>
            <person name="Curaba J."/>
            <person name="Simon P."/>
        </authorList>
    </citation>
    <scope>NUCLEOTIDE SEQUENCE</scope>
    <source>
        <tissue evidence="4">Leaf</tissue>
    </source>
</reference>
<dbReference type="PRINTS" id="PR00292">
    <property type="entry name" value="POTATOINHBTR"/>
</dbReference>
<name>A0AAF0WR76_DAUCS</name>